<feature type="region of interest" description="Disordered" evidence="1">
    <location>
        <begin position="1"/>
        <end position="21"/>
    </location>
</feature>
<gene>
    <name evidence="2" type="ORF">DAMNIGENAA_14420</name>
</gene>
<organism evidence="2 3">
    <name type="scientific">Desulforhabdus amnigena</name>
    <dbReference type="NCBI Taxonomy" id="40218"/>
    <lineage>
        <taxon>Bacteria</taxon>
        <taxon>Pseudomonadati</taxon>
        <taxon>Thermodesulfobacteriota</taxon>
        <taxon>Syntrophobacteria</taxon>
        <taxon>Syntrophobacterales</taxon>
        <taxon>Syntrophobacteraceae</taxon>
        <taxon>Desulforhabdus</taxon>
    </lineage>
</organism>
<proteinExistence type="predicted"/>
<dbReference type="AlphaFoldDB" id="A0A9W6FSG4"/>
<evidence type="ECO:0000313" key="2">
    <source>
        <dbReference type="EMBL" id="GLI34009.1"/>
    </source>
</evidence>
<evidence type="ECO:0000256" key="1">
    <source>
        <dbReference type="SAM" id="MobiDB-lite"/>
    </source>
</evidence>
<dbReference type="Proteomes" id="UP001144372">
    <property type="component" value="Unassembled WGS sequence"/>
</dbReference>
<accession>A0A9W6FSG4</accession>
<reference evidence="2" key="1">
    <citation type="submission" date="2022-12" db="EMBL/GenBank/DDBJ databases">
        <title>Reference genome sequencing for broad-spectrum identification of bacterial and archaeal isolates by mass spectrometry.</title>
        <authorList>
            <person name="Sekiguchi Y."/>
            <person name="Tourlousse D.M."/>
        </authorList>
    </citation>
    <scope>NUCLEOTIDE SEQUENCE</scope>
    <source>
        <strain evidence="2">ASRB1</strain>
    </source>
</reference>
<dbReference type="EMBL" id="BSDR01000001">
    <property type="protein sequence ID" value="GLI34009.1"/>
    <property type="molecule type" value="Genomic_DNA"/>
</dbReference>
<keyword evidence="3" id="KW-1185">Reference proteome</keyword>
<comment type="caution">
    <text evidence="2">The sequence shown here is derived from an EMBL/GenBank/DDBJ whole genome shotgun (WGS) entry which is preliminary data.</text>
</comment>
<protein>
    <submittedName>
        <fullName evidence="2">Uncharacterized protein</fullName>
    </submittedName>
</protein>
<evidence type="ECO:0000313" key="3">
    <source>
        <dbReference type="Proteomes" id="UP001144372"/>
    </source>
</evidence>
<name>A0A9W6FSG4_9BACT</name>
<sequence>MHLGQVELPLDGMTGSSTPAMTAPETFMKVLRLKMIPISYDVASSCIKPDLPEKRIS</sequence>